<dbReference type="InterPro" id="IPR011055">
    <property type="entry name" value="Dup_hybrid_motif"/>
</dbReference>
<keyword evidence="3" id="KW-0378">Hydrolase</keyword>
<gene>
    <name evidence="3" type="ORF">SAMN04490248_12238</name>
</gene>
<evidence type="ECO:0000313" key="4">
    <source>
        <dbReference type="Proteomes" id="UP000198893"/>
    </source>
</evidence>
<keyword evidence="4" id="KW-1185">Reference proteome</keyword>
<protein>
    <submittedName>
        <fullName evidence="3">Septal ring factor EnvC, activator of murein hydrolases AmiA and AmiB</fullName>
    </submittedName>
</protein>
<dbReference type="OrthoDB" id="9809144at2"/>
<dbReference type="GO" id="GO:0016787">
    <property type="term" value="F:hydrolase activity"/>
    <property type="evidence" value="ECO:0007669"/>
    <property type="project" value="UniProtKB-KW"/>
</dbReference>
<dbReference type="Gene3D" id="2.70.70.10">
    <property type="entry name" value="Glucose Permease (Domain IIA)"/>
    <property type="match status" value="1"/>
</dbReference>
<evidence type="ECO:0000313" key="3">
    <source>
        <dbReference type="EMBL" id="SEP06701.1"/>
    </source>
</evidence>
<reference evidence="3 4" key="1">
    <citation type="submission" date="2016-10" db="EMBL/GenBank/DDBJ databases">
        <authorList>
            <person name="de Groot N.N."/>
        </authorList>
    </citation>
    <scope>NUCLEOTIDE SEQUENCE [LARGE SCALE GENOMIC DNA]</scope>
    <source>
        <strain evidence="3 4">DSM 27842</strain>
    </source>
</reference>
<proteinExistence type="predicted"/>
<feature type="chain" id="PRO_5011783602" evidence="2">
    <location>
        <begin position="20"/>
        <end position="382"/>
    </location>
</feature>
<dbReference type="STRING" id="569882.SAMN04490248_12238"/>
<sequence>MRRLRALLLPLVLTLAAQAAPAATDPAEAARAAADQLEGASVALDEAQDARDRVSALTETVLAFEAGLEALRDSLRRATIRERQLARELKARETEIARLLGALLTIGKDTSPTLFLHPGGPTGTARSGMILADITPALDSGAARLRSDLQEVMILRQLQQGAAQTLQEGLTGVQDARTALSQAIANRTDLPKRFSEDPIKTALLIASTETLEGFASGLAEIDPQGDTNDGEVSDITDRKGELPLPVQANVLRRAGEADAAGIRRPGLVLATRPNALVTTPTAATIRYRGPLLDYGNVMILEPQPDLMFVLAGLDSVFGSTGDVLPEGSPVGLMGGHDPGIGAILSQSSEGTGQDRSETLYLEVREGKTPVDPETWFRTDKEG</sequence>
<accession>A0A1H8UU56</accession>
<evidence type="ECO:0000256" key="2">
    <source>
        <dbReference type="SAM" id="SignalP"/>
    </source>
</evidence>
<keyword evidence="2" id="KW-0732">Signal</keyword>
<dbReference type="AlphaFoldDB" id="A0A1H8UU56"/>
<dbReference type="SUPFAM" id="SSF51261">
    <property type="entry name" value="Duplicated hybrid motif"/>
    <property type="match status" value="1"/>
</dbReference>
<dbReference type="Proteomes" id="UP000198893">
    <property type="component" value="Unassembled WGS sequence"/>
</dbReference>
<feature type="signal peptide" evidence="2">
    <location>
        <begin position="1"/>
        <end position="19"/>
    </location>
</feature>
<dbReference type="EMBL" id="FODS01000022">
    <property type="protein sequence ID" value="SEP06701.1"/>
    <property type="molecule type" value="Genomic_DNA"/>
</dbReference>
<organism evidence="3 4">
    <name type="scientific">Salinihabitans flavidus</name>
    <dbReference type="NCBI Taxonomy" id="569882"/>
    <lineage>
        <taxon>Bacteria</taxon>
        <taxon>Pseudomonadati</taxon>
        <taxon>Pseudomonadota</taxon>
        <taxon>Alphaproteobacteria</taxon>
        <taxon>Rhodobacterales</taxon>
        <taxon>Roseobacteraceae</taxon>
        <taxon>Salinihabitans</taxon>
    </lineage>
</organism>
<evidence type="ECO:0000256" key="1">
    <source>
        <dbReference type="SAM" id="Coils"/>
    </source>
</evidence>
<keyword evidence="1" id="KW-0175">Coiled coil</keyword>
<name>A0A1H8UU56_9RHOB</name>
<feature type="coiled-coil region" evidence="1">
    <location>
        <begin position="30"/>
        <end position="88"/>
    </location>
</feature>
<dbReference type="RefSeq" id="WP_093119812.1">
    <property type="nucleotide sequence ID" value="NZ_FODS01000022.1"/>
</dbReference>